<dbReference type="Pfam" id="PF07727">
    <property type="entry name" value="RVT_2"/>
    <property type="match status" value="1"/>
</dbReference>
<keyword evidence="4" id="KW-1185">Reference proteome</keyword>
<proteinExistence type="predicted"/>
<dbReference type="EMBL" id="JAUUTY010000007">
    <property type="protein sequence ID" value="KAK1609827.1"/>
    <property type="molecule type" value="Genomic_DNA"/>
</dbReference>
<evidence type="ECO:0000313" key="4">
    <source>
        <dbReference type="Proteomes" id="UP001231189"/>
    </source>
</evidence>
<dbReference type="AlphaFoldDB" id="A0AAD8VJC2"/>
<feature type="region of interest" description="Disordered" evidence="1">
    <location>
        <begin position="73"/>
        <end position="235"/>
    </location>
</feature>
<accession>A0AAD8VJC2</accession>
<evidence type="ECO:0000256" key="1">
    <source>
        <dbReference type="SAM" id="MobiDB-lite"/>
    </source>
</evidence>
<organism evidence="3 4">
    <name type="scientific">Lolium multiflorum</name>
    <name type="common">Italian ryegrass</name>
    <name type="synonym">Lolium perenne subsp. multiflorum</name>
    <dbReference type="NCBI Taxonomy" id="4521"/>
    <lineage>
        <taxon>Eukaryota</taxon>
        <taxon>Viridiplantae</taxon>
        <taxon>Streptophyta</taxon>
        <taxon>Embryophyta</taxon>
        <taxon>Tracheophyta</taxon>
        <taxon>Spermatophyta</taxon>
        <taxon>Magnoliopsida</taxon>
        <taxon>Liliopsida</taxon>
        <taxon>Poales</taxon>
        <taxon>Poaceae</taxon>
        <taxon>BOP clade</taxon>
        <taxon>Pooideae</taxon>
        <taxon>Poodae</taxon>
        <taxon>Poeae</taxon>
        <taxon>Poeae Chloroplast Group 2 (Poeae type)</taxon>
        <taxon>Loliodinae</taxon>
        <taxon>Loliinae</taxon>
        <taxon>Lolium</taxon>
    </lineage>
</organism>
<feature type="compositionally biased region" description="Low complexity" evidence="1">
    <location>
        <begin position="86"/>
        <end position="106"/>
    </location>
</feature>
<protein>
    <recommendedName>
        <fullName evidence="2">Reverse transcriptase Ty1/copia-type domain-containing protein</fullName>
    </recommendedName>
</protein>
<evidence type="ECO:0000313" key="3">
    <source>
        <dbReference type="EMBL" id="KAK1609827.1"/>
    </source>
</evidence>
<name>A0AAD8VJC2_LOLMU</name>
<evidence type="ECO:0000259" key="2">
    <source>
        <dbReference type="Pfam" id="PF07727"/>
    </source>
</evidence>
<dbReference type="CDD" id="cd09272">
    <property type="entry name" value="RNase_HI_RT_Ty1"/>
    <property type="match status" value="1"/>
</dbReference>
<sequence length="694" mass="75074">MSVRSTKAVVVAVDLQAEVEGVVVVVAVPHHGPMSPVRYVTRKATTPKTAGHSMRKLMATDTAQQNTAAGENLVQNDAPSDSGAHSDYSGGNSSSSRSQADSLTRSPSGSVEISSDRPPVSPVTAATRTGAAHRTPASTSSPRPSRGGASPAHRPASGSSVPTSPSGSSGSSHSATQQSAATPDPGEFAAAESSADGSAAQSAPPGAGSSAPSSSVRRAVAPTDRPVTRASKGIVKPREYKDGTVRYKARLVAKGFKQRYGIDYEDTFSPVVKIATVRLVLSVAVSRGWSLRQLDVKNAFLHGVLEEEVYMRQPPGYEDKCKPNYICKLDKALYGLKQAPRAWYSRLSNKLINLSFVASKSDMSLFIYHKYKITIYMLIYVDDIIVTSSSQAATDALLMDLRQEFALKDLGDLSYFLGIEVQKTANGLVLSQSKYAQDILTRVGMANCTGMPTPLSSSEKIVAQGELLGPEDSTKYRSVVGALQYLTLTRPDLSYAVNKVCQYLHAPTTMHWTAAKRILRYVKHTMTVGLTFIKSNSTLVSAFSDADWAGCVDDRRSTGGFAVFFGPNLISWSAKKQATVSRSSTEAEYKSIANATAEVIWLQSLLAELGVRLTQVPCLWCDNLGATYLSANPVFHARAKHIEIDFHFVRERVMKKQLEIRFIPSRDQVADGFTKPLPYQAFKNFKHNLNLSKL</sequence>
<dbReference type="PANTHER" id="PTHR11439:SF450">
    <property type="entry name" value="REVERSE TRANSCRIPTASE TY1_COPIA-TYPE DOMAIN-CONTAINING PROTEIN"/>
    <property type="match status" value="1"/>
</dbReference>
<dbReference type="PANTHER" id="PTHR11439">
    <property type="entry name" value="GAG-POL-RELATED RETROTRANSPOSON"/>
    <property type="match status" value="1"/>
</dbReference>
<feature type="domain" description="Reverse transcriptase Ty1/copia-type" evidence="2">
    <location>
        <begin position="242"/>
        <end position="455"/>
    </location>
</feature>
<dbReference type="SUPFAM" id="SSF56672">
    <property type="entry name" value="DNA/RNA polymerases"/>
    <property type="match status" value="1"/>
</dbReference>
<feature type="compositionally biased region" description="Low complexity" evidence="1">
    <location>
        <begin position="124"/>
        <end position="215"/>
    </location>
</feature>
<dbReference type="InterPro" id="IPR013103">
    <property type="entry name" value="RVT_2"/>
</dbReference>
<reference evidence="3" key="1">
    <citation type="submission" date="2023-07" db="EMBL/GenBank/DDBJ databases">
        <title>A chromosome-level genome assembly of Lolium multiflorum.</title>
        <authorList>
            <person name="Chen Y."/>
            <person name="Copetti D."/>
            <person name="Kolliker R."/>
            <person name="Studer B."/>
        </authorList>
    </citation>
    <scope>NUCLEOTIDE SEQUENCE</scope>
    <source>
        <strain evidence="3">02402/16</strain>
        <tissue evidence="3">Leaf</tissue>
    </source>
</reference>
<dbReference type="InterPro" id="IPR043502">
    <property type="entry name" value="DNA/RNA_pol_sf"/>
</dbReference>
<dbReference type="Proteomes" id="UP001231189">
    <property type="component" value="Unassembled WGS sequence"/>
</dbReference>
<gene>
    <name evidence="3" type="ORF">QYE76_033500</name>
</gene>
<comment type="caution">
    <text evidence="3">The sequence shown here is derived from an EMBL/GenBank/DDBJ whole genome shotgun (WGS) entry which is preliminary data.</text>
</comment>